<keyword evidence="7" id="KW-1185">Reference proteome</keyword>
<protein>
    <recommendedName>
        <fullName evidence="5 6">Cyclin-dependent kinases regulatory subunit</fullName>
    </recommendedName>
</protein>
<evidence type="ECO:0000256" key="2">
    <source>
        <dbReference type="ARBA" id="ARBA00022618"/>
    </source>
</evidence>
<dbReference type="WBParaSite" id="TCONS_00004212.p1">
    <property type="protein sequence ID" value="TCONS_00004212.p1"/>
    <property type="gene ID" value="XLOC_001351"/>
</dbReference>
<evidence type="ECO:0000313" key="7">
    <source>
        <dbReference type="Proteomes" id="UP000035681"/>
    </source>
</evidence>
<evidence type="ECO:0000256" key="5">
    <source>
        <dbReference type="ARBA" id="ARBA00068939"/>
    </source>
</evidence>
<evidence type="ECO:0000313" key="8">
    <source>
        <dbReference type="WBParaSite" id="TCONS_00004212.p1"/>
    </source>
</evidence>
<organism evidence="7 8">
    <name type="scientific">Strongyloides stercoralis</name>
    <name type="common">Threadworm</name>
    <dbReference type="NCBI Taxonomy" id="6248"/>
    <lineage>
        <taxon>Eukaryota</taxon>
        <taxon>Metazoa</taxon>
        <taxon>Ecdysozoa</taxon>
        <taxon>Nematoda</taxon>
        <taxon>Chromadorea</taxon>
        <taxon>Rhabditida</taxon>
        <taxon>Tylenchina</taxon>
        <taxon>Panagrolaimomorpha</taxon>
        <taxon>Strongyloidoidea</taxon>
        <taxon>Strongyloididae</taxon>
        <taxon>Strongyloides</taxon>
    </lineage>
</organism>
<dbReference type="Proteomes" id="UP000035681">
    <property type="component" value="Unplaced"/>
</dbReference>
<comment type="subunit">
    <text evidence="4">Forms a homohexamer that can probably bind six kinase subunits. Interacts with cdk-1.</text>
</comment>
<dbReference type="GO" id="GO:0016538">
    <property type="term" value="F:cyclin-dependent protein serine/threonine kinase regulator activity"/>
    <property type="evidence" value="ECO:0007669"/>
    <property type="project" value="InterPro"/>
</dbReference>
<accession>A0AAF5CZ55</accession>
<keyword evidence="3 6" id="KW-0131">Cell cycle</keyword>
<dbReference type="GO" id="GO:0051301">
    <property type="term" value="P:cell division"/>
    <property type="evidence" value="ECO:0007669"/>
    <property type="project" value="UniProtKB-UniRule"/>
</dbReference>
<name>A0AAF5CZ55_STRER</name>
<evidence type="ECO:0000256" key="6">
    <source>
        <dbReference type="RuleBase" id="RU311113"/>
    </source>
</evidence>
<evidence type="ECO:0000256" key="1">
    <source>
        <dbReference type="ARBA" id="ARBA00007782"/>
    </source>
</evidence>
<dbReference type="AlphaFoldDB" id="A0AAF5CZ55"/>
<dbReference type="PANTHER" id="PTHR23415">
    <property type="entry name" value="CYCLIN-DEPENDENT KINASES REGULATORY SUBUNIT/60S RIBOSOME SUBUNIT BIOGENESIS PROTEIN NIP7"/>
    <property type="match status" value="1"/>
</dbReference>
<dbReference type="FunFam" id="3.30.170.10:FF:000001">
    <property type="entry name" value="Cyclin-dependent kinases regulatory subunit"/>
    <property type="match status" value="2"/>
</dbReference>
<dbReference type="SMART" id="SM01084">
    <property type="entry name" value="CKS"/>
    <property type="match status" value="2"/>
</dbReference>
<comment type="function">
    <text evidence="6">Binds to the catalytic subunit of the cyclin dependent kinases and is essential for their biological function.</text>
</comment>
<comment type="similarity">
    <text evidence="1 6">Belongs to the CKS family.</text>
</comment>
<dbReference type="PROSITE" id="PS00945">
    <property type="entry name" value="CKS_2"/>
    <property type="match status" value="1"/>
</dbReference>
<dbReference type="Pfam" id="PF01111">
    <property type="entry name" value="CKS"/>
    <property type="match status" value="2"/>
</dbReference>
<evidence type="ECO:0000256" key="4">
    <source>
        <dbReference type="ARBA" id="ARBA00066120"/>
    </source>
</evidence>
<evidence type="ECO:0000256" key="3">
    <source>
        <dbReference type="ARBA" id="ARBA00023306"/>
    </source>
</evidence>
<dbReference type="InterPro" id="IPR000789">
    <property type="entry name" value="Cyclin-dep_kinase_reg-sub"/>
</dbReference>
<keyword evidence="2 6" id="KW-0132">Cell division</keyword>
<dbReference type="PRINTS" id="PR00296">
    <property type="entry name" value="CYCLINKINASE"/>
</dbReference>
<proteinExistence type="inferred from homology"/>
<dbReference type="InterPro" id="IPR036858">
    <property type="entry name" value="Cyclin-dep_kinase_reg-sub_sf"/>
</dbReference>
<reference evidence="8" key="1">
    <citation type="submission" date="2024-02" db="UniProtKB">
        <authorList>
            <consortium name="WormBaseParasite"/>
        </authorList>
    </citation>
    <scope>IDENTIFICATION</scope>
</reference>
<dbReference type="SUPFAM" id="SSF55637">
    <property type="entry name" value="Cell cycle regulatory proteins"/>
    <property type="match status" value="2"/>
</dbReference>
<dbReference type="Gene3D" id="3.30.170.10">
    <property type="entry name" value="Cyclin-dependent kinase, regulatory subunit"/>
    <property type="match status" value="2"/>
</dbReference>
<sequence length="172" mass="20417">MSTDFYYSPTYEDDEYIYRHVHVTKEVARMVPKHRLMSEQEWRSLGIQQSPGWMHYMIHCPERHVLLFRRPKGVAKKHGQGLTTNAALGMCSDFYYSQKYEDDKFEYRHVHIPRSLAKRVPTKRLMTEKEWRNLGIRQSPGWVHYMIHSPERHVILFRRTKPIPSSTGGGGN</sequence>